<feature type="domain" description="VTT" evidence="3">
    <location>
        <begin position="34"/>
        <end position="159"/>
    </location>
</feature>
<comment type="similarity">
    <text evidence="1">Belongs to the DedA family.</text>
</comment>
<evidence type="ECO:0000313" key="5">
    <source>
        <dbReference type="Proteomes" id="UP001589818"/>
    </source>
</evidence>
<keyword evidence="5" id="KW-1185">Reference proteome</keyword>
<comment type="caution">
    <text evidence="4">The sequence shown here is derived from an EMBL/GenBank/DDBJ whole genome shotgun (WGS) entry which is preliminary data.</text>
</comment>
<organism evidence="4 5">
    <name type="scientific">Paenibacillus mendelii</name>
    <dbReference type="NCBI Taxonomy" id="206163"/>
    <lineage>
        <taxon>Bacteria</taxon>
        <taxon>Bacillati</taxon>
        <taxon>Bacillota</taxon>
        <taxon>Bacilli</taxon>
        <taxon>Bacillales</taxon>
        <taxon>Paenibacillaceae</taxon>
        <taxon>Paenibacillus</taxon>
    </lineage>
</organism>
<protein>
    <submittedName>
        <fullName evidence="4">DedA family protein</fullName>
    </submittedName>
</protein>
<name>A0ABV6JJ57_9BACL</name>
<feature type="transmembrane region" description="Helical" evidence="2">
    <location>
        <begin position="53"/>
        <end position="74"/>
    </location>
</feature>
<proteinExistence type="inferred from homology"/>
<dbReference type="PANTHER" id="PTHR42709:SF9">
    <property type="entry name" value="ALKALINE PHOSPHATASE LIKE PROTEIN"/>
    <property type="match status" value="1"/>
</dbReference>
<feature type="transmembrane region" description="Helical" evidence="2">
    <location>
        <begin position="111"/>
        <end position="132"/>
    </location>
</feature>
<feature type="transmembrane region" description="Helical" evidence="2">
    <location>
        <begin position="174"/>
        <end position="192"/>
    </location>
</feature>
<dbReference type="Pfam" id="PF09335">
    <property type="entry name" value="VTT_dom"/>
    <property type="match status" value="1"/>
</dbReference>
<feature type="transmembrane region" description="Helical" evidence="2">
    <location>
        <begin position="13"/>
        <end position="32"/>
    </location>
</feature>
<dbReference type="RefSeq" id="WP_204816625.1">
    <property type="nucleotide sequence ID" value="NZ_JANHOF010000001.1"/>
</dbReference>
<dbReference type="Proteomes" id="UP001589818">
    <property type="component" value="Unassembled WGS sequence"/>
</dbReference>
<keyword evidence="2" id="KW-0472">Membrane</keyword>
<dbReference type="PANTHER" id="PTHR42709">
    <property type="entry name" value="ALKALINE PHOSPHATASE LIKE PROTEIN"/>
    <property type="match status" value="1"/>
</dbReference>
<keyword evidence="2" id="KW-1133">Transmembrane helix</keyword>
<keyword evidence="2" id="KW-0812">Transmembrane</keyword>
<feature type="transmembrane region" description="Helical" evidence="2">
    <location>
        <begin position="139"/>
        <end position="162"/>
    </location>
</feature>
<dbReference type="InterPro" id="IPR051311">
    <property type="entry name" value="DedA_domain"/>
</dbReference>
<reference evidence="4 5" key="1">
    <citation type="submission" date="2024-09" db="EMBL/GenBank/DDBJ databases">
        <authorList>
            <person name="Sun Q."/>
            <person name="Mori K."/>
        </authorList>
    </citation>
    <scope>NUCLEOTIDE SEQUENCE [LARGE SCALE GENOMIC DNA]</scope>
    <source>
        <strain evidence="4 5">CCM 4839</strain>
    </source>
</reference>
<evidence type="ECO:0000256" key="2">
    <source>
        <dbReference type="SAM" id="Phobius"/>
    </source>
</evidence>
<evidence type="ECO:0000313" key="4">
    <source>
        <dbReference type="EMBL" id="MFC0395534.1"/>
    </source>
</evidence>
<dbReference type="EMBL" id="JBHLVF010000041">
    <property type="protein sequence ID" value="MFC0395534.1"/>
    <property type="molecule type" value="Genomic_DNA"/>
</dbReference>
<evidence type="ECO:0000256" key="1">
    <source>
        <dbReference type="ARBA" id="ARBA00010792"/>
    </source>
</evidence>
<gene>
    <name evidence="4" type="ORF">ACFFJ8_29715</name>
</gene>
<evidence type="ECO:0000259" key="3">
    <source>
        <dbReference type="Pfam" id="PF09335"/>
    </source>
</evidence>
<accession>A0ABV6JJ57</accession>
<dbReference type="InterPro" id="IPR032816">
    <property type="entry name" value="VTT_dom"/>
</dbReference>
<sequence>MKLLEYIEQLFSAYGYLVLLIGLPLDAIALPIPPGNMTLAYTGYLSYKGVLEWFPAAAAAYAGSILGMTVTYWMGYRLGAPLIERYGKWLFVKPKHVERARSYYGKYGNKLLLFSYFIPGIRQFIGYFVGIIHIPFRTFALYAYTGSLLWVMVFISIGYLFGDQWPFILMAVERFLKVFIIAIIALLVVFLLHKRRSRGKKEVCRQEALPSRLPDES</sequence>